<reference evidence="2" key="1">
    <citation type="submission" date="2022-12" db="EMBL/GenBank/DDBJ databases">
        <title>Draft genome assemblies for two species of Escallonia (Escalloniales).</title>
        <authorList>
            <person name="Chanderbali A."/>
            <person name="Dervinis C."/>
            <person name="Anghel I."/>
            <person name="Soltis D."/>
            <person name="Soltis P."/>
            <person name="Zapata F."/>
        </authorList>
    </citation>
    <scope>NUCLEOTIDE SEQUENCE</scope>
    <source>
        <strain evidence="2">UCBG64.0493</strain>
        <tissue evidence="2">Leaf</tissue>
    </source>
</reference>
<gene>
    <name evidence="2" type="ORF">RJ639_018623</name>
</gene>
<accession>A0AA88V7L7</accession>
<dbReference type="PANTHER" id="PTHR48475">
    <property type="entry name" value="RIBONUCLEASE H"/>
    <property type="match status" value="1"/>
</dbReference>
<dbReference type="EMBL" id="JAVXUP010002402">
    <property type="protein sequence ID" value="KAK3003536.1"/>
    <property type="molecule type" value="Genomic_DNA"/>
</dbReference>
<dbReference type="Proteomes" id="UP001188597">
    <property type="component" value="Unassembled WGS sequence"/>
</dbReference>
<dbReference type="AlphaFoldDB" id="A0AA88V7L7"/>
<evidence type="ECO:0000313" key="3">
    <source>
        <dbReference type="Proteomes" id="UP001188597"/>
    </source>
</evidence>
<sequence>MASCQAKNHKALIIEDLRDETRTQRVSHPLLTKPLTGEDLFIYLSVIEVTSSTVLVREENDKKKPIYYMSKGLQHVEARYPRIDKMVLALITSIMIPTSKESGSPGRSADSSLGMFNLNKAKGSLILQSEVRSKLL</sequence>
<evidence type="ECO:0000313" key="2">
    <source>
        <dbReference type="EMBL" id="KAK3003536.1"/>
    </source>
</evidence>
<keyword evidence="3" id="KW-1185">Reference proteome</keyword>
<dbReference type="Pfam" id="PF17919">
    <property type="entry name" value="RT_RNaseH_2"/>
    <property type="match status" value="1"/>
</dbReference>
<evidence type="ECO:0000259" key="1">
    <source>
        <dbReference type="Pfam" id="PF17919"/>
    </source>
</evidence>
<dbReference type="Gene3D" id="3.10.20.370">
    <property type="match status" value="1"/>
</dbReference>
<comment type="caution">
    <text evidence="2">The sequence shown here is derived from an EMBL/GenBank/DDBJ whole genome shotgun (WGS) entry which is preliminary data.</text>
</comment>
<organism evidence="2 3">
    <name type="scientific">Escallonia herrerae</name>
    <dbReference type="NCBI Taxonomy" id="1293975"/>
    <lineage>
        <taxon>Eukaryota</taxon>
        <taxon>Viridiplantae</taxon>
        <taxon>Streptophyta</taxon>
        <taxon>Embryophyta</taxon>
        <taxon>Tracheophyta</taxon>
        <taxon>Spermatophyta</taxon>
        <taxon>Magnoliopsida</taxon>
        <taxon>eudicotyledons</taxon>
        <taxon>Gunneridae</taxon>
        <taxon>Pentapetalae</taxon>
        <taxon>asterids</taxon>
        <taxon>campanulids</taxon>
        <taxon>Escalloniales</taxon>
        <taxon>Escalloniaceae</taxon>
        <taxon>Escallonia</taxon>
    </lineage>
</organism>
<dbReference type="InterPro" id="IPR043502">
    <property type="entry name" value="DNA/RNA_pol_sf"/>
</dbReference>
<dbReference type="InterPro" id="IPR041577">
    <property type="entry name" value="RT_RNaseH_2"/>
</dbReference>
<protein>
    <recommendedName>
        <fullName evidence="1">Reverse transcriptase/retrotransposon-derived protein RNase H-like domain-containing protein</fullName>
    </recommendedName>
</protein>
<name>A0AA88V7L7_9ASTE</name>
<dbReference type="SUPFAM" id="SSF56672">
    <property type="entry name" value="DNA/RNA polymerases"/>
    <property type="match status" value="1"/>
</dbReference>
<proteinExistence type="predicted"/>
<dbReference type="PANTHER" id="PTHR48475:SF1">
    <property type="entry name" value="RNASE H TYPE-1 DOMAIN-CONTAINING PROTEIN"/>
    <property type="match status" value="1"/>
</dbReference>
<feature type="domain" description="Reverse transcriptase/retrotransposon-derived protein RNase H-like" evidence="1">
    <location>
        <begin position="22"/>
        <end position="94"/>
    </location>
</feature>